<proteinExistence type="predicted"/>
<dbReference type="Proteomes" id="UP000014160">
    <property type="component" value="Unassembled WGS sequence"/>
</dbReference>
<evidence type="ECO:0000313" key="2">
    <source>
        <dbReference type="EMBL" id="EOW81807.1"/>
    </source>
</evidence>
<dbReference type="Proteomes" id="UP000013750">
    <property type="component" value="Unassembled WGS sequence"/>
</dbReference>
<evidence type="ECO:0000313" key="4">
    <source>
        <dbReference type="Proteomes" id="UP000014160"/>
    </source>
</evidence>
<evidence type="ECO:0000313" key="1">
    <source>
        <dbReference type="EMBL" id="EOI54817.1"/>
    </source>
</evidence>
<accession>R2XXS6</accession>
<dbReference type="PATRIC" id="fig|1158614.3.peg.2845"/>
<dbReference type="OrthoDB" id="2195286at2"/>
<sequence>MNKQQQRVLEWLKVQNESPYQDPFQTIFLLINRASNPERMQYPKEYFELFDIEMFQVLAAFAEWGLSNEKSD</sequence>
<reference evidence="2 4" key="2">
    <citation type="submission" date="2013-03" db="EMBL/GenBank/DDBJ databases">
        <title>The Genome Sequence of Enterococcus gilvus ATCC BAA-350 (PacBio/Illumina hybrid assembly).</title>
        <authorList>
            <consortium name="The Broad Institute Genomics Platform"/>
            <consortium name="The Broad Institute Genome Sequencing Center for Infectious Disease"/>
            <person name="Earl A."/>
            <person name="Russ C."/>
            <person name="Gilmore M."/>
            <person name="Surin D."/>
            <person name="Walker B."/>
            <person name="Young S."/>
            <person name="Zeng Q."/>
            <person name="Gargeya S."/>
            <person name="Fitzgerald M."/>
            <person name="Haas B."/>
            <person name="Abouelleil A."/>
            <person name="Allen A.W."/>
            <person name="Alvarado L."/>
            <person name="Arachchi H.M."/>
            <person name="Berlin A.M."/>
            <person name="Chapman S.B."/>
            <person name="Gainer-Dewar J."/>
            <person name="Goldberg J."/>
            <person name="Griggs A."/>
            <person name="Gujja S."/>
            <person name="Hansen M."/>
            <person name="Howarth C."/>
            <person name="Imamovic A."/>
            <person name="Ireland A."/>
            <person name="Larimer J."/>
            <person name="McCowan C."/>
            <person name="Murphy C."/>
            <person name="Pearson M."/>
            <person name="Poon T.W."/>
            <person name="Priest M."/>
            <person name="Roberts A."/>
            <person name="Saif S."/>
            <person name="Shea T."/>
            <person name="Sisk P."/>
            <person name="Sykes S."/>
            <person name="Wortman J."/>
            <person name="Nusbaum C."/>
            <person name="Birren B."/>
        </authorList>
    </citation>
    <scope>NUCLEOTIDE SEQUENCE [LARGE SCALE GENOMIC DNA]</scope>
    <source>
        <strain evidence="2 4">ATCC BAA-350</strain>
    </source>
</reference>
<reference evidence="1 3" key="1">
    <citation type="submission" date="2013-02" db="EMBL/GenBank/DDBJ databases">
        <title>The Genome Sequence of Enterococcus gilvus ATCC BAA-350.</title>
        <authorList>
            <consortium name="The Broad Institute Genome Sequencing Platform"/>
            <consortium name="The Broad Institute Genome Sequencing Center for Infectious Disease"/>
            <person name="Earl A.M."/>
            <person name="Gilmore M.S."/>
            <person name="Lebreton F."/>
            <person name="Walker B."/>
            <person name="Young S.K."/>
            <person name="Zeng Q."/>
            <person name="Gargeya S."/>
            <person name="Fitzgerald M."/>
            <person name="Haas B."/>
            <person name="Abouelleil A."/>
            <person name="Alvarado L."/>
            <person name="Arachchi H.M."/>
            <person name="Berlin A.M."/>
            <person name="Chapman S.B."/>
            <person name="Dewar J."/>
            <person name="Goldberg J."/>
            <person name="Griggs A."/>
            <person name="Gujja S."/>
            <person name="Hansen M."/>
            <person name="Howarth C."/>
            <person name="Imamovic A."/>
            <person name="Larimer J."/>
            <person name="McCowan C."/>
            <person name="Murphy C."/>
            <person name="Neiman D."/>
            <person name="Pearson M."/>
            <person name="Priest M."/>
            <person name="Roberts A."/>
            <person name="Saif S."/>
            <person name="Shea T."/>
            <person name="Sisk P."/>
            <person name="Sykes S."/>
            <person name="Wortman J."/>
            <person name="Nusbaum C."/>
            <person name="Birren B."/>
        </authorList>
    </citation>
    <scope>NUCLEOTIDE SEQUENCE [LARGE SCALE GENOMIC DNA]</scope>
    <source>
        <strain evidence="1 3">ATCC BAA-350</strain>
    </source>
</reference>
<dbReference type="HOGENOM" id="CLU_2716172_0_0_9"/>
<keyword evidence="4" id="KW-1185">Reference proteome</keyword>
<protein>
    <submittedName>
        <fullName evidence="1">Uncharacterized protein</fullName>
    </submittedName>
</protein>
<dbReference type="RefSeq" id="WP_010781221.1">
    <property type="nucleotide sequence ID" value="NZ_ASWH01000001.1"/>
</dbReference>
<gene>
    <name evidence="2" type="ORF">I592_01107</name>
    <name evidence="1" type="ORF">UKC_02854</name>
</gene>
<dbReference type="AlphaFoldDB" id="R2XXS6"/>
<dbReference type="EMBL" id="AJDQ01000009">
    <property type="protein sequence ID" value="EOI54817.1"/>
    <property type="molecule type" value="Genomic_DNA"/>
</dbReference>
<dbReference type="EMBL" id="ASWH01000001">
    <property type="protein sequence ID" value="EOW81807.1"/>
    <property type="molecule type" value="Genomic_DNA"/>
</dbReference>
<evidence type="ECO:0000313" key="3">
    <source>
        <dbReference type="Proteomes" id="UP000013750"/>
    </source>
</evidence>
<comment type="caution">
    <text evidence="1">The sequence shown here is derived from an EMBL/GenBank/DDBJ whole genome shotgun (WGS) entry which is preliminary data.</text>
</comment>
<name>R2XXS6_9ENTE</name>
<organism evidence="1 3">
    <name type="scientific">Enterococcus gilvus ATCC BAA-350</name>
    <dbReference type="NCBI Taxonomy" id="1158614"/>
    <lineage>
        <taxon>Bacteria</taxon>
        <taxon>Bacillati</taxon>
        <taxon>Bacillota</taxon>
        <taxon>Bacilli</taxon>
        <taxon>Lactobacillales</taxon>
        <taxon>Enterococcaceae</taxon>
        <taxon>Enterococcus</taxon>
    </lineage>
</organism>